<feature type="region of interest" description="Disordered" evidence="1">
    <location>
        <begin position="252"/>
        <end position="281"/>
    </location>
</feature>
<protein>
    <submittedName>
        <fullName evidence="4">Enhanced serine sensitivity protein SseB C-terminal domain-containing protein</fullName>
    </submittedName>
</protein>
<dbReference type="Proteomes" id="UP001183607">
    <property type="component" value="Unassembled WGS sequence"/>
</dbReference>
<proteinExistence type="predicted"/>
<organism evidence="4 5">
    <name type="scientific">Streptomyces evansiae</name>
    <dbReference type="NCBI Taxonomy" id="3075535"/>
    <lineage>
        <taxon>Bacteria</taxon>
        <taxon>Bacillati</taxon>
        <taxon>Actinomycetota</taxon>
        <taxon>Actinomycetes</taxon>
        <taxon>Kitasatosporales</taxon>
        <taxon>Streptomycetaceae</taxon>
        <taxon>Streptomyces</taxon>
    </lineage>
</organism>
<sequence>MSASGTAAGGEIPGRTRPGTGEYLEEALRQVVPGRFDSYEALLHALATSSVHMLLFSGTPGSPEARYGSLDVAGHSYAPCVTSPGELAVSGWSRAQVLERGEAVAAALYPSRRGLWLNPHAPGGGVGIPWADLRRVALGPATQPAGPLRLAEPTIELPQFYALLAQQAHRTAVVRGLHRAWVQPTAGLPCLTIGLDLYEEGPQSVEAAHTMLRLSSTALPEDLTVMAVSLMDPHDPLAQWLRERTRPFYTREAHAPGQAAGQIPGQGPGQAPGQGYGYPQP</sequence>
<dbReference type="Proteomes" id="UP001183610">
    <property type="component" value="Unassembled WGS sequence"/>
</dbReference>
<dbReference type="RefSeq" id="WP_010270081.1">
    <property type="nucleotide sequence ID" value="NZ_JAVRER010000068.1"/>
</dbReference>
<evidence type="ECO:0000313" key="5">
    <source>
        <dbReference type="Proteomes" id="UP001183607"/>
    </source>
</evidence>
<evidence type="ECO:0000313" key="3">
    <source>
        <dbReference type="EMBL" id="MDT0408941.1"/>
    </source>
</evidence>
<evidence type="ECO:0000313" key="6">
    <source>
        <dbReference type="Proteomes" id="UP001183610"/>
    </source>
</evidence>
<accession>A0ABD5EDU1</accession>
<name>A0ABD5EDU1_9ACTN</name>
<reference evidence="5" key="1">
    <citation type="submission" date="2023-07" db="EMBL/GenBank/DDBJ databases">
        <title>30 novel species of actinomycetes from the DSMZ collection.</title>
        <authorList>
            <person name="Nouioui I."/>
        </authorList>
    </citation>
    <scope>NUCLEOTIDE SEQUENCE [LARGE SCALE GENOMIC DNA]</scope>
    <source>
        <strain evidence="5">DSM 41982</strain>
    </source>
</reference>
<evidence type="ECO:0000313" key="4">
    <source>
        <dbReference type="EMBL" id="MDT0419228.1"/>
    </source>
</evidence>
<comment type="caution">
    <text evidence="4">The sequence shown here is derived from an EMBL/GenBank/DDBJ whole genome shotgun (WGS) entry which is preliminary data.</text>
</comment>
<dbReference type="EMBL" id="JAVRER010000068">
    <property type="protein sequence ID" value="MDT0419228.1"/>
    <property type="molecule type" value="Genomic_DNA"/>
</dbReference>
<feature type="domain" description="SseB protein C-terminal" evidence="2">
    <location>
        <begin position="147"/>
        <end position="251"/>
    </location>
</feature>
<dbReference type="AlphaFoldDB" id="A0ABD5EDU1"/>
<feature type="region of interest" description="Disordered" evidence="1">
    <location>
        <begin position="1"/>
        <end position="21"/>
    </location>
</feature>
<dbReference type="EMBL" id="JAVRET010000012">
    <property type="protein sequence ID" value="MDT0408941.1"/>
    <property type="molecule type" value="Genomic_DNA"/>
</dbReference>
<evidence type="ECO:0000259" key="2">
    <source>
        <dbReference type="Pfam" id="PF14581"/>
    </source>
</evidence>
<reference evidence="4" key="2">
    <citation type="submission" date="2024-03" db="EMBL/GenBank/DDBJ databases">
        <title>30 novel species of actinomycetes from the DSMZ collection.</title>
        <authorList>
            <person name="Nouioui I."/>
        </authorList>
    </citation>
    <scope>NUCLEOTIDE SEQUENCE</scope>
    <source>
        <strain evidence="3 6">DSM 41979</strain>
        <strain evidence="4">DSM 41982</strain>
    </source>
</reference>
<dbReference type="Pfam" id="PF14581">
    <property type="entry name" value="SseB_C"/>
    <property type="match status" value="1"/>
</dbReference>
<dbReference type="InterPro" id="IPR027945">
    <property type="entry name" value="SseB_C"/>
</dbReference>
<keyword evidence="6" id="KW-1185">Reference proteome</keyword>
<gene>
    <name evidence="4" type="ORF">RM574_27485</name>
    <name evidence="3" type="ORF">RM698_07705</name>
</gene>
<evidence type="ECO:0000256" key="1">
    <source>
        <dbReference type="SAM" id="MobiDB-lite"/>
    </source>
</evidence>
<feature type="compositionally biased region" description="Gly residues" evidence="1">
    <location>
        <begin position="264"/>
        <end position="281"/>
    </location>
</feature>